<evidence type="ECO:0000256" key="11">
    <source>
        <dbReference type="ARBA" id="ARBA00022842"/>
    </source>
</evidence>
<comment type="caution">
    <text evidence="15">The sequence shown here is derived from an EMBL/GenBank/DDBJ whole genome shotgun (WGS) entry which is preliminary data.</text>
</comment>
<evidence type="ECO:0000256" key="3">
    <source>
        <dbReference type="ARBA" id="ARBA00004065"/>
    </source>
</evidence>
<comment type="similarity">
    <text evidence="4 12">Belongs to the RNase H family.</text>
</comment>
<evidence type="ECO:0000256" key="9">
    <source>
        <dbReference type="ARBA" id="ARBA00022759"/>
    </source>
</evidence>
<keyword evidence="13" id="KW-0464">Manganese</keyword>
<evidence type="ECO:0000256" key="5">
    <source>
        <dbReference type="ARBA" id="ARBA00012180"/>
    </source>
</evidence>
<evidence type="ECO:0000313" key="15">
    <source>
        <dbReference type="EMBL" id="TVY10248.1"/>
    </source>
</evidence>
<keyword evidence="10 12" id="KW-0378">Hydrolase</keyword>
<proteinExistence type="inferred from homology"/>
<dbReference type="Gene3D" id="3.40.970.10">
    <property type="entry name" value="Ribonuclease H1, N-terminal domain"/>
    <property type="match status" value="1"/>
</dbReference>
<name>A0A559KDQ6_9BACL</name>
<dbReference type="GO" id="GO:0005737">
    <property type="term" value="C:cytoplasm"/>
    <property type="evidence" value="ECO:0007669"/>
    <property type="project" value="UniProtKB-SubCell"/>
</dbReference>
<dbReference type="InterPro" id="IPR009027">
    <property type="entry name" value="Ribosomal_bL9/RNase_H1_N"/>
</dbReference>
<feature type="domain" description="RNase H type-1" evidence="14">
    <location>
        <begin position="87"/>
        <end position="221"/>
    </location>
</feature>
<dbReference type="GO" id="GO:0003676">
    <property type="term" value="F:nucleic acid binding"/>
    <property type="evidence" value="ECO:0007669"/>
    <property type="project" value="UniProtKB-UniRule"/>
</dbReference>
<dbReference type="InterPro" id="IPR050092">
    <property type="entry name" value="RNase_H"/>
</dbReference>
<keyword evidence="7 12" id="KW-0540">Nuclease</keyword>
<evidence type="ECO:0000256" key="7">
    <source>
        <dbReference type="ARBA" id="ARBA00022722"/>
    </source>
</evidence>
<dbReference type="Proteomes" id="UP000317036">
    <property type="component" value="Unassembled WGS sequence"/>
</dbReference>
<keyword evidence="8 12" id="KW-0479">Metal-binding</keyword>
<dbReference type="InterPro" id="IPR036397">
    <property type="entry name" value="RNaseH_sf"/>
</dbReference>
<dbReference type="Gene3D" id="3.30.420.10">
    <property type="entry name" value="Ribonuclease H-like superfamily/Ribonuclease H"/>
    <property type="match status" value="1"/>
</dbReference>
<dbReference type="NCBIfam" id="NF046109">
    <property type="entry name" value="RNaseH_Halikb"/>
    <property type="match status" value="1"/>
</dbReference>
<protein>
    <recommendedName>
        <fullName evidence="6 12">Ribonuclease H</fullName>
        <ecNumber evidence="5 12">3.1.26.4</ecNumber>
    </recommendedName>
</protein>
<dbReference type="OrthoDB" id="9811552at2"/>
<dbReference type="GO" id="GO:0043137">
    <property type="term" value="P:DNA replication, removal of RNA primer"/>
    <property type="evidence" value="ECO:0007669"/>
    <property type="project" value="TreeGrafter"/>
</dbReference>
<dbReference type="PROSITE" id="PS50879">
    <property type="entry name" value="RNASE_H_1"/>
    <property type="match status" value="1"/>
</dbReference>
<organism evidence="15 16">
    <name type="scientific">Paenibacillus cremeus</name>
    <dbReference type="NCBI Taxonomy" id="2163881"/>
    <lineage>
        <taxon>Bacteria</taxon>
        <taxon>Bacillati</taxon>
        <taxon>Bacillota</taxon>
        <taxon>Bacilli</taxon>
        <taxon>Bacillales</taxon>
        <taxon>Paenibacillaceae</taxon>
        <taxon>Paenibacillus</taxon>
    </lineage>
</organism>
<keyword evidence="11 12" id="KW-0460">Magnesium</keyword>
<dbReference type="GO" id="GO:0046872">
    <property type="term" value="F:metal ion binding"/>
    <property type="evidence" value="ECO:0007669"/>
    <property type="project" value="UniProtKB-KW"/>
</dbReference>
<dbReference type="PANTHER" id="PTHR10642">
    <property type="entry name" value="RIBONUCLEASE H1"/>
    <property type="match status" value="1"/>
</dbReference>
<gene>
    <name evidence="15" type="ORF">FPZ49_09270</name>
</gene>
<dbReference type="InterPro" id="IPR037056">
    <property type="entry name" value="RNase_H1_N_sf"/>
</dbReference>
<dbReference type="SUPFAM" id="SSF53098">
    <property type="entry name" value="Ribonuclease H-like"/>
    <property type="match status" value="1"/>
</dbReference>
<evidence type="ECO:0000256" key="4">
    <source>
        <dbReference type="ARBA" id="ARBA00005300"/>
    </source>
</evidence>
<dbReference type="InterPro" id="IPR017290">
    <property type="entry name" value="RNase_H_bac"/>
</dbReference>
<comment type="cofactor">
    <cofactor evidence="13">
        <name>Mn(2+)</name>
        <dbReference type="ChEBI" id="CHEBI:29035"/>
    </cofactor>
    <cofactor evidence="13">
        <name>Mg(2+)</name>
        <dbReference type="ChEBI" id="CHEBI:18420"/>
    </cofactor>
    <text evidence="13">Binds 2 metal ions per subunit. Manganese or magnesium.</text>
</comment>
<evidence type="ECO:0000259" key="14">
    <source>
        <dbReference type="PROSITE" id="PS50879"/>
    </source>
</evidence>
<reference evidence="15 16" key="1">
    <citation type="submission" date="2019-07" db="EMBL/GenBank/DDBJ databases">
        <authorList>
            <person name="Kim J."/>
        </authorList>
    </citation>
    <scope>NUCLEOTIDE SEQUENCE [LARGE SCALE GENOMIC DNA]</scope>
    <source>
        <strain evidence="15 16">JC52</strain>
    </source>
</reference>
<comment type="subcellular location">
    <subcellularLocation>
        <location evidence="12">Cytoplasm</location>
    </subcellularLocation>
</comment>
<dbReference type="InterPro" id="IPR011320">
    <property type="entry name" value="RNase_H1_N"/>
</dbReference>
<accession>A0A559KDQ6</accession>
<sequence length="221" mass="23795">MAKSKFYVVWEGRQPGVYRSWAECQAQTNGFPQAKFKAYESEAEAKSALAAGWKKAFGSAAAKAASASGSGSGSASTSKAGGALPTEVDLDSLSVDVGCSGNPGIVEYKGVNTRTGEVIFAHPPISKGTNNMGEFLAIVHGLAYLKKQGSSMTIYSDSMTALAWVRNKKVASNLPRDASTQEIWTLVDRAELWLRQNSYPNKILKWNTKAWGEIKADYGRK</sequence>
<dbReference type="FunFam" id="3.40.970.10:FF:000002">
    <property type="entry name" value="Ribonuclease H"/>
    <property type="match status" value="1"/>
</dbReference>
<keyword evidence="16" id="KW-1185">Reference proteome</keyword>
<evidence type="ECO:0000313" key="16">
    <source>
        <dbReference type="Proteomes" id="UP000317036"/>
    </source>
</evidence>
<dbReference type="PANTHER" id="PTHR10642:SF26">
    <property type="entry name" value="RIBONUCLEASE H1"/>
    <property type="match status" value="1"/>
</dbReference>
<evidence type="ECO:0000256" key="2">
    <source>
        <dbReference type="ARBA" id="ARBA00001946"/>
    </source>
</evidence>
<evidence type="ECO:0000256" key="10">
    <source>
        <dbReference type="ARBA" id="ARBA00022801"/>
    </source>
</evidence>
<keyword evidence="9 12" id="KW-0255">Endonuclease</keyword>
<evidence type="ECO:0000256" key="8">
    <source>
        <dbReference type="ARBA" id="ARBA00022723"/>
    </source>
</evidence>
<dbReference type="PIRSF" id="PIRSF037839">
    <property type="entry name" value="Ribonuclease_H"/>
    <property type="match status" value="1"/>
</dbReference>
<feature type="binding site" evidence="13">
    <location>
        <position position="96"/>
    </location>
    <ligand>
        <name>Mg(2+)</name>
        <dbReference type="ChEBI" id="CHEBI:18420"/>
        <label>1</label>
    </ligand>
</feature>
<dbReference type="EMBL" id="VNJI01000009">
    <property type="protein sequence ID" value="TVY10248.1"/>
    <property type="molecule type" value="Genomic_DNA"/>
</dbReference>
<feature type="binding site" evidence="13">
    <location>
        <position position="217"/>
    </location>
    <ligand>
        <name>Mg(2+)</name>
        <dbReference type="ChEBI" id="CHEBI:18420"/>
        <label>1</label>
    </ligand>
</feature>
<evidence type="ECO:0000256" key="12">
    <source>
        <dbReference type="PIRNR" id="PIRNR037839"/>
    </source>
</evidence>
<dbReference type="GO" id="GO:0004523">
    <property type="term" value="F:RNA-DNA hybrid ribonuclease activity"/>
    <property type="evidence" value="ECO:0007669"/>
    <property type="project" value="UniProtKB-UniRule"/>
</dbReference>
<feature type="binding site" evidence="13">
    <location>
        <position position="157"/>
    </location>
    <ligand>
        <name>Mg(2+)</name>
        <dbReference type="ChEBI" id="CHEBI:18420"/>
        <label>2</label>
    </ligand>
</feature>
<dbReference type="InterPro" id="IPR002156">
    <property type="entry name" value="RNaseH_domain"/>
</dbReference>
<evidence type="ECO:0000256" key="6">
    <source>
        <dbReference type="ARBA" id="ARBA00017721"/>
    </source>
</evidence>
<evidence type="ECO:0000256" key="1">
    <source>
        <dbReference type="ARBA" id="ARBA00000077"/>
    </source>
</evidence>
<comment type="cofactor">
    <cofactor evidence="2">
        <name>Mg(2+)</name>
        <dbReference type="ChEBI" id="CHEBI:18420"/>
    </cofactor>
</comment>
<comment type="function">
    <text evidence="3 12">Endonuclease that specifically degrades the RNA of RNA-DNA hybrids.</text>
</comment>
<dbReference type="AlphaFoldDB" id="A0A559KDQ6"/>
<dbReference type="EC" id="3.1.26.4" evidence="5 12"/>
<dbReference type="SUPFAM" id="SSF55658">
    <property type="entry name" value="L9 N-domain-like"/>
    <property type="match status" value="1"/>
</dbReference>
<dbReference type="InterPro" id="IPR012337">
    <property type="entry name" value="RNaseH-like_sf"/>
</dbReference>
<evidence type="ECO:0000256" key="13">
    <source>
        <dbReference type="PIRSR" id="PIRSR037839-1"/>
    </source>
</evidence>
<feature type="binding site" evidence="13">
    <location>
        <position position="134"/>
    </location>
    <ligand>
        <name>Mg(2+)</name>
        <dbReference type="ChEBI" id="CHEBI:18420"/>
        <label>2</label>
    </ligand>
</feature>
<keyword evidence="12" id="KW-0963">Cytoplasm</keyword>
<dbReference type="RefSeq" id="WP_144845803.1">
    <property type="nucleotide sequence ID" value="NZ_VNJI01000009.1"/>
</dbReference>
<dbReference type="Pfam" id="PF01693">
    <property type="entry name" value="Cauli_VI"/>
    <property type="match status" value="1"/>
</dbReference>
<comment type="catalytic activity">
    <reaction evidence="1 12">
        <text>Endonucleolytic cleavage to 5'-phosphomonoester.</text>
        <dbReference type="EC" id="3.1.26.4"/>
    </reaction>
</comment>